<evidence type="ECO:0000259" key="2">
    <source>
        <dbReference type="PROSITE" id="PS50966"/>
    </source>
</evidence>
<dbReference type="RefSeq" id="WP_043751290.1">
    <property type="nucleotide sequence ID" value="NZ_AONC01000018.1"/>
</dbReference>
<protein>
    <recommendedName>
        <fullName evidence="2">SWIM-type domain-containing protein</fullName>
    </recommendedName>
</protein>
<keyword evidence="1" id="KW-0862">Zinc</keyword>
<dbReference type="InterPro" id="IPR049245">
    <property type="entry name" value="DUF6880"/>
</dbReference>
<sequence>MLSDLITIDQLESLAGKKVFWRGRDYFAADAVGRVRVIGDRIKARVEGTESYQAELWDAEGELGYDCSCPHAADGYFCKHCVALGLAWLGGAADLPDIGEGEADARPDPLHLIRCYLETLPAEILISLLMDTIHDDDRLYQSLLLKAERGRAESDGDRIEIFRRAIDTATQTGGYLDWHEAGDFARDLDAVVDSLEELLEADSAVLLVELSEYAIERIEEALQEIDDSSGEVGGVLERLSELHREACEKADLDPTELAECLFRMEMQPAIDLCGFGPLRYSDALGATGLKRYRELVEEQWRELGPRGSQERYDSHRVRITSLMEQLARADGDIEELIEIRSRDLTSSYRYLDIAELWVEAGQPDRALEWAERGLAAFPDRPDSRLRDFLAAAYLDRGRQDEALQLTWIQFEEYPSLVVYQKLAQVAERIGIWPAQRERALAFLEESMQSGASAILQWPSRTGEPNYSTRLQIALWEKDLDAALATVERGRCESHLLITLAGELEASRADAAVGIYRRVIPPIVEQTNNRAYDEAIRLLRKVGDLMKTLDRQAEHLDYLRDLRVRYKPKRNFIKLLDGLLNRVS</sequence>
<evidence type="ECO:0000313" key="3">
    <source>
        <dbReference type="EMBL" id="EXJ15885.1"/>
    </source>
</evidence>
<evidence type="ECO:0000313" key="4">
    <source>
        <dbReference type="Proteomes" id="UP000019460"/>
    </source>
</evidence>
<dbReference type="eggNOG" id="COG4715">
    <property type="taxonomic scope" value="Bacteria"/>
</dbReference>
<comment type="caution">
    <text evidence="3">The sequence shown here is derived from an EMBL/GenBank/DDBJ whole genome shotgun (WGS) entry which is preliminary data.</text>
</comment>
<accession>W9VZV1</accession>
<feature type="domain" description="SWIM-type" evidence="2">
    <location>
        <begin position="52"/>
        <end position="89"/>
    </location>
</feature>
<dbReference type="EMBL" id="AONC01000018">
    <property type="protein sequence ID" value="EXJ15885.1"/>
    <property type="molecule type" value="Genomic_DNA"/>
</dbReference>
<dbReference type="AlphaFoldDB" id="W9VZV1"/>
<keyword evidence="4" id="KW-1185">Reference proteome</keyword>
<dbReference type="InterPro" id="IPR011990">
    <property type="entry name" value="TPR-like_helical_dom_sf"/>
</dbReference>
<dbReference type="OrthoDB" id="7187515at2"/>
<keyword evidence="1" id="KW-0863">Zinc-finger</keyword>
<dbReference type="Proteomes" id="UP000019460">
    <property type="component" value="Unassembled WGS sequence"/>
</dbReference>
<dbReference type="Gene3D" id="1.25.40.10">
    <property type="entry name" value="Tetratricopeptide repeat domain"/>
    <property type="match status" value="1"/>
</dbReference>
<dbReference type="GO" id="GO:0008270">
    <property type="term" value="F:zinc ion binding"/>
    <property type="evidence" value="ECO:0007669"/>
    <property type="project" value="UniProtKB-KW"/>
</dbReference>
<dbReference type="InterPro" id="IPR007527">
    <property type="entry name" value="Znf_SWIM"/>
</dbReference>
<dbReference type="Pfam" id="PF21810">
    <property type="entry name" value="DUF6880"/>
    <property type="match status" value="1"/>
</dbReference>
<gene>
    <name evidence="3" type="ORF">D779_0749</name>
</gene>
<dbReference type="STRING" id="1249627.D779_0749"/>
<dbReference type="Pfam" id="PF04434">
    <property type="entry name" value="SWIM"/>
    <property type="match status" value="1"/>
</dbReference>
<dbReference type="SUPFAM" id="SSF48452">
    <property type="entry name" value="TPR-like"/>
    <property type="match status" value="1"/>
</dbReference>
<proteinExistence type="predicted"/>
<organism evidence="3 4">
    <name type="scientific">Imhoffiella purpurea</name>
    <dbReference type="NCBI Taxonomy" id="1249627"/>
    <lineage>
        <taxon>Bacteria</taxon>
        <taxon>Pseudomonadati</taxon>
        <taxon>Pseudomonadota</taxon>
        <taxon>Gammaproteobacteria</taxon>
        <taxon>Chromatiales</taxon>
        <taxon>Chromatiaceae</taxon>
        <taxon>Imhoffiella</taxon>
    </lineage>
</organism>
<reference evidence="3 4" key="1">
    <citation type="submission" date="2012-11" db="EMBL/GenBank/DDBJ databases">
        <title>Genome assembly of Thiorhodococcus sp. AK35.</title>
        <authorList>
            <person name="Nupur N."/>
            <person name="Khatri I."/>
            <person name="Subramanian S."/>
            <person name="Pinnaka A."/>
        </authorList>
    </citation>
    <scope>NUCLEOTIDE SEQUENCE [LARGE SCALE GENOMIC DNA]</scope>
    <source>
        <strain evidence="3 4">AK35</strain>
    </source>
</reference>
<evidence type="ECO:0000256" key="1">
    <source>
        <dbReference type="PROSITE-ProRule" id="PRU00325"/>
    </source>
</evidence>
<name>W9VZV1_9GAMM</name>
<keyword evidence="1" id="KW-0479">Metal-binding</keyword>
<dbReference type="PROSITE" id="PS50966">
    <property type="entry name" value="ZF_SWIM"/>
    <property type="match status" value="1"/>
</dbReference>